<proteinExistence type="predicted"/>
<keyword evidence="2" id="KW-1185">Reference proteome</keyword>
<sequence length="104" mass="10898">MPSRPAVALAHLSKHCHCTCVAGEGHRGASGAGAGGEPHDRRYVRALQLAALQGLCAQVCLMHTSTQPFSARLTPPGRVVARGGVVCHVMRNIRMSCTVVASRS</sequence>
<accession>A0A699Z6L5</accession>
<protein>
    <submittedName>
        <fullName evidence="1">Uncharacterized protein</fullName>
    </submittedName>
</protein>
<comment type="caution">
    <text evidence="1">The sequence shown here is derived from an EMBL/GenBank/DDBJ whole genome shotgun (WGS) entry which is preliminary data.</text>
</comment>
<dbReference type="EMBL" id="BLLF01001113">
    <property type="protein sequence ID" value="GFH17215.1"/>
    <property type="molecule type" value="Genomic_DNA"/>
</dbReference>
<organism evidence="1 2">
    <name type="scientific">Haematococcus lacustris</name>
    <name type="common">Green alga</name>
    <name type="synonym">Haematococcus pluvialis</name>
    <dbReference type="NCBI Taxonomy" id="44745"/>
    <lineage>
        <taxon>Eukaryota</taxon>
        <taxon>Viridiplantae</taxon>
        <taxon>Chlorophyta</taxon>
        <taxon>core chlorophytes</taxon>
        <taxon>Chlorophyceae</taxon>
        <taxon>CS clade</taxon>
        <taxon>Chlamydomonadales</taxon>
        <taxon>Haematococcaceae</taxon>
        <taxon>Haematococcus</taxon>
    </lineage>
</organism>
<dbReference type="AlphaFoldDB" id="A0A699Z6L5"/>
<name>A0A699Z6L5_HAELA</name>
<reference evidence="1 2" key="1">
    <citation type="submission" date="2020-02" db="EMBL/GenBank/DDBJ databases">
        <title>Draft genome sequence of Haematococcus lacustris strain NIES-144.</title>
        <authorList>
            <person name="Morimoto D."/>
            <person name="Nakagawa S."/>
            <person name="Yoshida T."/>
            <person name="Sawayama S."/>
        </authorList>
    </citation>
    <scope>NUCLEOTIDE SEQUENCE [LARGE SCALE GENOMIC DNA]</scope>
    <source>
        <strain evidence="1 2">NIES-144</strain>
    </source>
</reference>
<dbReference type="Proteomes" id="UP000485058">
    <property type="component" value="Unassembled WGS sequence"/>
</dbReference>
<evidence type="ECO:0000313" key="2">
    <source>
        <dbReference type="Proteomes" id="UP000485058"/>
    </source>
</evidence>
<evidence type="ECO:0000313" key="1">
    <source>
        <dbReference type="EMBL" id="GFH17215.1"/>
    </source>
</evidence>
<gene>
    <name evidence="1" type="ORF">HaLaN_13797</name>
</gene>